<accession>A0A1C4V2A8</accession>
<dbReference type="AlphaFoldDB" id="A0A1C4V2A8"/>
<dbReference type="InterPro" id="IPR036388">
    <property type="entry name" value="WH-like_DNA-bd_sf"/>
</dbReference>
<gene>
    <name evidence="2" type="ORF">GA0070607_1501</name>
</gene>
<organism evidence="2 3">
    <name type="scientific">Micromonospora coriariae</name>
    <dbReference type="NCBI Taxonomy" id="285665"/>
    <lineage>
        <taxon>Bacteria</taxon>
        <taxon>Bacillati</taxon>
        <taxon>Actinomycetota</taxon>
        <taxon>Actinomycetes</taxon>
        <taxon>Micromonosporales</taxon>
        <taxon>Micromonosporaceae</taxon>
        <taxon>Micromonospora</taxon>
    </lineage>
</organism>
<dbReference type="EMBL" id="LT607412">
    <property type="protein sequence ID" value="SCE78188.1"/>
    <property type="molecule type" value="Genomic_DNA"/>
</dbReference>
<feature type="region of interest" description="Disordered" evidence="1">
    <location>
        <begin position="402"/>
        <end position="425"/>
    </location>
</feature>
<dbReference type="RefSeq" id="WP_089017520.1">
    <property type="nucleotide sequence ID" value="NZ_LT607412.1"/>
</dbReference>
<protein>
    <submittedName>
        <fullName evidence="2">Alkylated DNA nucleotide flippase Atl1, participates in nucleotide excision repair, Ada-like DNA-binding domain</fullName>
    </submittedName>
</protein>
<dbReference type="Proteomes" id="UP000198243">
    <property type="component" value="Chromosome I"/>
</dbReference>
<evidence type="ECO:0000256" key="1">
    <source>
        <dbReference type="SAM" id="MobiDB-lite"/>
    </source>
</evidence>
<dbReference type="GO" id="GO:0003677">
    <property type="term" value="F:DNA binding"/>
    <property type="evidence" value="ECO:0007669"/>
    <property type="project" value="UniProtKB-KW"/>
</dbReference>
<sequence length="461" mass="49934">MASLPKISPLKWTSIRDVLPHEALDFTPWLASNLDLLANVLGLEELELVGTESSVDAFRLDIRATGTDGSGEAIGVVIENQYDKTDHDHLGKLVTYAARADTEAERVLAVWIVEHPVPAHLAAIEFLNRISAAHVGWVLISPRFVPSPDGYFVHFEKHAEPNAFLQSAKESAALASPERAAFMAELFALVDQPLRKQGFHHVWSHPAGHMIRAYLPKTWPAASWAEIRVLAARNRLRVVLFIRAGQLPVDYNIKVLEGIRQRHAAAIQQAVGSNPPIEWHARSDSDRCDYSRITSEGHGYLSGKPEEAAELVTRFAMAVLDALGQDDETDFPDPDQIESATGRADTATISAIAACIKPGEWATYGDLSKVATGTSSAAIAVGTIAARTPAFPNPHRILAGKGKIPNSWASSDGGGPDACRERLGAEGISFLPDGRAAPQQRASVDALRTRWREQATASDLG</sequence>
<keyword evidence="2" id="KW-0238">DNA-binding</keyword>
<reference evidence="3" key="1">
    <citation type="submission" date="2016-06" db="EMBL/GenBank/DDBJ databases">
        <authorList>
            <person name="Varghese N."/>
            <person name="Submissions Spin"/>
        </authorList>
    </citation>
    <scope>NUCLEOTIDE SEQUENCE [LARGE SCALE GENOMIC DNA]</scope>
    <source>
        <strain evidence="3">DSM 44875</strain>
    </source>
</reference>
<proteinExistence type="predicted"/>
<evidence type="ECO:0000313" key="3">
    <source>
        <dbReference type="Proteomes" id="UP000198243"/>
    </source>
</evidence>
<dbReference type="Gene3D" id="3.40.1350.10">
    <property type="match status" value="1"/>
</dbReference>
<dbReference type="InterPro" id="IPR011856">
    <property type="entry name" value="tRNA_endonuc-like_dom_sf"/>
</dbReference>
<name>A0A1C4V2A8_9ACTN</name>
<evidence type="ECO:0000313" key="2">
    <source>
        <dbReference type="EMBL" id="SCE78188.1"/>
    </source>
</evidence>
<dbReference type="OrthoDB" id="570199at2"/>
<keyword evidence="3" id="KW-1185">Reference proteome</keyword>
<dbReference type="Gene3D" id="1.10.10.10">
    <property type="entry name" value="Winged helix-like DNA-binding domain superfamily/Winged helix DNA-binding domain"/>
    <property type="match status" value="1"/>
</dbReference>